<keyword evidence="1" id="KW-0732">Signal</keyword>
<evidence type="ECO:0000313" key="2">
    <source>
        <dbReference type="EMBL" id="MDO6421612.1"/>
    </source>
</evidence>
<feature type="signal peptide" evidence="1">
    <location>
        <begin position="1"/>
        <end position="38"/>
    </location>
</feature>
<evidence type="ECO:0000313" key="3">
    <source>
        <dbReference type="Proteomes" id="UP001169760"/>
    </source>
</evidence>
<evidence type="ECO:0000256" key="1">
    <source>
        <dbReference type="SAM" id="SignalP"/>
    </source>
</evidence>
<proteinExistence type="predicted"/>
<dbReference type="EMBL" id="JAUOPB010000002">
    <property type="protein sequence ID" value="MDO6421612.1"/>
    <property type="molecule type" value="Genomic_DNA"/>
</dbReference>
<reference evidence="2" key="1">
    <citation type="submission" date="2023-07" db="EMBL/GenBank/DDBJ databases">
        <title>Genome content predicts the carbon catabolic preferences of heterotrophic bacteria.</title>
        <authorList>
            <person name="Gralka M."/>
        </authorList>
    </citation>
    <scope>NUCLEOTIDE SEQUENCE</scope>
    <source>
        <strain evidence="2">I3M17_2</strain>
    </source>
</reference>
<comment type="caution">
    <text evidence="2">The sequence shown here is derived from an EMBL/GenBank/DDBJ whole genome shotgun (WGS) entry which is preliminary data.</text>
</comment>
<dbReference type="Pfam" id="PF10670">
    <property type="entry name" value="DUF4198"/>
    <property type="match status" value="1"/>
</dbReference>
<dbReference type="AlphaFoldDB" id="A0AAW7X408"/>
<sequence length="322" mass="35263">MNIQSIQNILKTKINTTGKMAKHSLVLLLAVASTQVAAHSRWMVPTHTILSGEEAEMVAIDLSISNDIFHPDFALGGVPLKDVAILLAGEKLAKKTTPKDPGAAFRQQLAQSTKLEVVQPNGEITHSEALINFGRKSTTAIELAQSGTYRVGVVQNPIYFTLFKDAEGNRGREFGKLEQVKASLPKGATDISVMKVNNRVETYITRNDLNTTALAVTGNGLELVFSGHPNELFVKEKHTIQLLANGKPVAEGTEVKLTREDTRHRNDRELIIATTDSKGFFELVIDKAGFYLLEVEIKVDATEKGVNTERLGLYTTLEVNAE</sequence>
<organism evidence="2 3">
    <name type="scientific">Saccharophagus degradans</name>
    <dbReference type="NCBI Taxonomy" id="86304"/>
    <lineage>
        <taxon>Bacteria</taxon>
        <taxon>Pseudomonadati</taxon>
        <taxon>Pseudomonadota</taxon>
        <taxon>Gammaproteobacteria</taxon>
        <taxon>Cellvibrionales</taxon>
        <taxon>Cellvibrionaceae</taxon>
        <taxon>Saccharophagus</taxon>
    </lineage>
</organism>
<accession>A0AAW7X408</accession>
<gene>
    <name evidence="2" type="ORF">Q4521_03920</name>
</gene>
<dbReference type="RefSeq" id="WP_303491144.1">
    <property type="nucleotide sequence ID" value="NZ_JAUOPB010000002.1"/>
</dbReference>
<dbReference type="Proteomes" id="UP001169760">
    <property type="component" value="Unassembled WGS sequence"/>
</dbReference>
<name>A0AAW7X408_9GAMM</name>
<dbReference type="InterPro" id="IPR019613">
    <property type="entry name" value="DUF4198"/>
</dbReference>
<protein>
    <submittedName>
        <fullName evidence="2">DUF4198 domain-containing protein</fullName>
    </submittedName>
</protein>
<feature type="chain" id="PRO_5043476884" evidence="1">
    <location>
        <begin position="39"/>
        <end position="322"/>
    </location>
</feature>